<feature type="region of interest" description="Disordered" evidence="1">
    <location>
        <begin position="1"/>
        <end position="44"/>
    </location>
</feature>
<comment type="caution">
    <text evidence="3">The sequence shown here is derived from an EMBL/GenBank/DDBJ whole genome shotgun (WGS) entry which is preliminary data.</text>
</comment>
<organism evidence="3 4">
    <name type="scientific">Riccia sorocarpa</name>
    <dbReference type="NCBI Taxonomy" id="122646"/>
    <lineage>
        <taxon>Eukaryota</taxon>
        <taxon>Viridiplantae</taxon>
        <taxon>Streptophyta</taxon>
        <taxon>Embryophyta</taxon>
        <taxon>Marchantiophyta</taxon>
        <taxon>Marchantiopsida</taxon>
        <taxon>Marchantiidae</taxon>
        <taxon>Marchantiales</taxon>
        <taxon>Ricciaceae</taxon>
        <taxon>Riccia</taxon>
    </lineage>
</organism>
<feature type="compositionally biased region" description="Polar residues" evidence="1">
    <location>
        <begin position="225"/>
        <end position="236"/>
    </location>
</feature>
<feature type="region of interest" description="Disordered" evidence="1">
    <location>
        <begin position="225"/>
        <end position="244"/>
    </location>
</feature>
<accession>A0ABD3GVP2</accession>
<keyword evidence="2" id="KW-1133">Transmembrane helix</keyword>
<evidence type="ECO:0000313" key="4">
    <source>
        <dbReference type="Proteomes" id="UP001633002"/>
    </source>
</evidence>
<feature type="region of interest" description="Disordered" evidence="1">
    <location>
        <begin position="116"/>
        <end position="135"/>
    </location>
</feature>
<feature type="compositionally biased region" description="Basic and acidic residues" evidence="1">
    <location>
        <begin position="21"/>
        <end position="37"/>
    </location>
</feature>
<keyword evidence="2" id="KW-0812">Transmembrane</keyword>
<feature type="region of interest" description="Disordered" evidence="1">
    <location>
        <begin position="156"/>
        <end position="214"/>
    </location>
</feature>
<feature type="transmembrane region" description="Helical" evidence="2">
    <location>
        <begin position="361"/>
        <end position="378"/>
    </location>
</feature>
<dbReference type="AlphaFoldDB" id="A0ABD3GVP2"/>
<keyword evidence="2" id="KW-0472">Membrane</keyword>
<sequence>MSKVHNLQEPSERLANVSSKFRTDLKRQNLQKSREKYFSPPKKPWDFPSFSHPKRLWDISPPYRREVQKASVQSAALKEASRDSNKETRTICGLCPHNPGIGRQRWHANALYQENPTEENVAKPSTIKKPNDSIPNQQVKVNIHASSREICPSWLAGSDPLRSKDVKDPESAQKACPNWFEGSNPSPKASDQDTFRTSKNPSWESDPHDDSKCVSASKICSPTFVSLNDSSPQSGRQDGGKASTIAASEAHGFKGSQGNVHQPELSELENLKVQLLLLCEKLALNIMRSELRKCNGLDSIPSTNKGRISKALGNLEDVLVSNVITAHEAARGGGEVEQEATSPRQCLATEEELSGDYRSQIWRVFLCIIFQITFWYFVMVQPVHRCIHSLVFLPPT</sequence>
<dbReference type="EMBL" id="JBJQOH010000006">
    <property type="protein sequence ID" value="KAL3682482.1"/>
    <property type="molecule type" value="Genomic_DNA"/>
</dbReference>
<reference evidence="3 4" key="1">
    <citation type="submission" date="2024-09" db="EMBL/GenBank/DDBJ databases">
        <title>Chromosome-scale assembly of Riccia sorocarpa.</title>
        <authorList>
            <person name="Paukszto L."/>
        </authorList>
    </citation>
    <scope>NUCLEOTIDE SEQUENCE [LARGE SCALE GENOMIC DNA]</scope>
    <source>
        <strain evidence="3">LP-2024</strain>
        <tissue evidence="3">Aerial parts of the thallus</tissue>
    </source>
</reference>
<name>A0ABD3GVP2_9MARC</name>
<evidence type="ECO:0000256" key="2">
    <source>
        <dbReference type="SAM" id="Phobius"/>
    </source>
</evidence>
<evidence type="ECO:0000313" key="3">
    <source>
        <dbReference type="EMBL" id="KAL3682482.1"/>
    </source>
</evidence>
<evidence type="ECO:0000256" key="1">
    <source>
        <dbReference type="SAM" id="MobiDB-lite"/>
    </source>
</evidence>
<feature type="compositionally biased region" description="Basic and acidic residues" evidence="1">
    <location>
        <begin position="161"/>
        <end position="171"/>
    </location>
</feature>
<gene>
    <name evidence="3" type="ORF">R1sor_000504</name>
</gene>
<proteinExistence type="predicted"/>
<keyword evidence="4" id="KW-1185">Reference proteome</keyword>
<protein>
    <submittedName>
        <fullName evidence="3">Uncharacterized protein</fullName>
    </submittedName>
</protein>
<dbReference type="Proteomes" id="UP001633002">
    <property type="component" value="Unassembled WGS sequence"/>
</dbReference>